<keyword evidence="2" id="KW-0285">Flavoprotein</keyword>
<evidence type="ECO:0000256" key="5">
    <source>
        <dbReference type="ARBA" id="ARBA00023033"/>
    </source>
</evidence>
<keyword evidence="4" id="KW-0560">Oxidoreductase</keyword>
<comment type="similarity">
    <text evidence="1">Belongs to the paxM FAD-dependent monooxygenase family.</text>
</comment>
<dbReference type="InParanoid" id="A0A165MYM2"/>
<evidence type="ECO:0000313" key="7">
    <source>
        <dbReference type="EMBL" id="KZT18945.1"/>
    </source>
</evidence>
<dbReference type="SUPFAM" id="SSF51905">
    <property type="entry name" value="FAD/NAD(P)-binding domain"/>
    <property type="match status" value="1"/>
</dbReference>
<name>A0A165MYM2_9AGAM</name>
<protein>
    <submittedName>
        <fullName evidence="7">FAD/NAD(P)-binding domain-containing protein</fullName>
    </submittedName>
</protein>
<dbReference type="EMBL" id="KV425656">
    <property type="protein sequence ID" value="KZT18945.1"/>
    <property type="molecule type" value="Genomic_DNA"/>
</dbReference>
<dbReference type="PANTHER" id="PTHR13789">
    <property type="entry name" value="MONOOXYGENASE"/>
    <property type="match status" value="1"/>
</dbReference>
<dbReference type="InterPro" id="IPR050493">
    <property type="entry name" value="FAD-dep_Monooxygenase_BioMet"/>
</dbReference>
<dbReference type="Proteomes" id="UP000076761">
    <property type="component" value="Unassembled WGS sequence"/>
</dbReference>
<dbReference type="STRING" id="1314782.A0A165MYM2"/>
<dbReference type="AlphaFoldDB" id="A0A165MYM2"/>
<sequence>MASSSRTASLSLQFIIVGGGIAGLASAFTLRKAGHQVLVLEKASGPAKVRGGLRSPPNMSRILDRWGLGPELAQYAIKGSEISFRLAETGEKVGAMVFHKEIMKGFGADWLYVQYGDVCSWLYALAIEAGATIRYECEVISIDPYGVSATLSTGETIKSDLILGADGLTSLVRRSVVGRTSLSSPNASQLYIINGSVKTEVVKRHEILRDLLREPEMHMWMGDRYVIYGHAVHGYQDYSVTIAAPLRRPYIRSNGDVEVPDFDVDRNSLEPRLQRLLDLMEISDVATPPSQEPLESLVHDSGKVILVGSAANLIPPCQTQDAATGIEDAATLGNLFSRLRLSEQIPSLVSAYEEIRQPRLAEVLPSELRKQQQVTLPANSALRVIRDSGLRAAMAQAVLDWEQADEELLREQWDEYIRMFDYDADEVADDWWIKWGKLMDVEQQNRQEESIRQQRLSGAQMQISIARVLDRRMGMRA</sequence>
<dbReference type="GO" id="GO:0004497">
    <property type="term" value="F:monooxygenase activity"/>
    <property type="evidence" value="ECO:0007669"/>
    <property type="project" value="UniProtKB-KW"/>
</dbReference>
<evidence type="ECO:0000313" key="8">
    <source>
        <dbReference type="Proteomes" id="UP000076761"/>
    </source>
</evidence>
<keyword evidence="3" id="KW-0274">FAD</keyword>
<evidence type="ECO:0000256" key="1">
    <source>
        <dbReference type="ARBA" id="ARBA00007992"/>
    </source>
</evidence>
<reference evidence="7 8" key="1">
    <citation type="journal article" date="2016" name="Mol. Biol. Evol.">
        <title>Comparative Genomics of Early-Diverging Mushroom-Forming Fungi Provides Insights into the Origins of Lignocellulose Decay Capabilities.</title>
        <authorList>
            <person name="Nagy L.G."/>
            <person name="Riley R."/>
            <person name="Tritt A."/>
            <person name="Adam C."/>
            <person name="Daum C."/>
            <person name="Floudas D."/>
            <person name="Sun H."/>
            <person name="Yadav J.S."/>
            <person name="Pangilinan J."/>
            <person name="Larsson K.H."/>
            <person name="Matsuura K."/>
            <person name="Barry K."/>
            <person name="Labutti K."/>
            <person name="Kuo R."/>
            <person name="Ohm R.A."/>
            <person name="Bhattacharya S.S."/>
            <person name="Shirouzu T."/>
            <person name="Yoshinaga Y."/>
            <person name="Martin F.M."/>
            <person name="Grigoriev I.V."/>
            <person name="Hibbett D.S."/>
        </authorList>
    </citation>
    <scope>NUCLEOTIDE SEQUENCE [LARGE SCALE GENOMIC DNA]</scope>
    <source>
        <strain evidence="7 8">HHB14362 ss-1</strain>
    </source>
</reference>
<evidence type="ECO:0000256" key="2">
    <source>
        <dbReference type="ARBA" id="ARBA00022630"/>
    </source>
</evidence>
<evidence type="ECO:0000256" key="3">
    <source>
        <dbReference type="ARBA" id="ARBA00022827"/>
    </source>
</evidence>
<organism evidence="7 8">
    <name type="scientific">Neolentinus lepideus HHB14362 ss-1</name>
    <dbReference type="NCBI Taxonomy" id="1314782"/>
    <lineage>
        <taxon>Eukaryota</taxon>
        <taxon>Fungi</taxon>
        <taxon>Dikarya</taxon>
        <taxon>Basidiomycota</taxon>
        <taxon>Agaricomycotina</taxon>
        <taxon>Agaricomycetes</taxon>
        <taxon>Gloeophyllales</taxon>
        <taxon>Gloeophyllaceae</taxon>
        <taxon>Neolentinus</taxon>
    </lineage>
</organism>
<dbReference type="InterPro" id="IPR002938">
    <property type="entry name" value="FAD-bd"/>
</dbReference>
<evidence type="ECO:0000256" key="4">
    <source>
        <dbReference type="ARBA" id="ARBA00023002"/>
    </source>
</evidence>
<proteinExistence type="inferred from homology"/>
<accession>A0A165MYM2</accession>
<gene>
    <name evidence="7" type="ORF">NEOLEDRAFT_1079013</name>
</gene>
<dbReference type="Pfam" id="PF01494">
    <property type="entry name" value="FAD_binding_3"/>
    <property type="match status" value="1"/>
</dbReference>
<dbReference type="InterPro" id="IPR036188">
    <property type="entry name" value="FAD/NAD-bd_sf"/>
</dbReference>
<feature type="domain" description="FAD-binding" evidence="6">
    <location>
        <begin position="13"/>
        <end position="363"/>
    </location>
</feature>
<dbReference type="OrthoDB" id="1878542at2759"/>
<dbReference type="GO" id="GO:0071949">
    <property type="term" value="F:FAD binding"/>
    <property type="evidence" value="ECO:0007669"/>
    <property type="project" value="InterPro"/>
</dbReference>
<keyword evidence="8" id="KW-1185">Reference proteome</keyword>
<dbReference type="PRINTS" id="PR00420">
    <property type="entry name" value="RNGMNOXGNASE"/>
</dbReference>
<keyword evidence="5" id="KW-0503">Monooxygenase</keyword>
<dbReference type="Gene3D" id="3.50.50.60">
    <property type="entry name" value="FAD/NAD(P)-binding domain"/>
    <property type="match status" value="1"/>
</dbReference>
<evidence type="ECO:0000259" key="6">
    <source>
        <dbReference type="Pfam" id="PF01494"/>
    </source>
</evidence>
<dbReference type="PANTHER" id="PTHR13789:SF147">
    <property type="entry name" value="PUTATIVE (AFU_ORTHOLOGUE AFUA_2G01950)-RELATED"/>
    <property type="match status" value="1"/>
</dbReference>